<feature type="region of interest" description="Disordered" evidence="1">
    <location>
        <begin position="40"/>
        <end position="72"/>
    </location>
</feature>
<organism evidence="2 3">
    <name type="scientific">Conger conger</name>
    <name type="common">Conger eel</name>
    <name type="synonym">Muraena conger</name>
    <dbReference type="NCBI Taxonomy" id="82655"/>
    <lineage>
        <taxon>Eukaryota</taxon>
        <taxon>Metazoa</taxon>
        <taxon>Chordata</taxon>
        <taxon>Craniata</taxon>
        <taxon>Vertebrata</taxon>
        <taxon>Euteleostomi</taxon>
        <taxon>Actinopterygii</taxon>
        <taxon>Neopterygii</taxon>
        <taxon>Teleostei</taxon>
        <taxon>Anguilliformes</taxon>
        <taxon>Congridae</taxon>
        <taxon>Conger</taxon>
    </lineage>
</organism>
<name>A0A9Q1DI49_CONCO</name>
<comment type="caution">
    <text evidence="2">The sequence shown here is derived from an EMBL/GenBank/DDBJ whole genome shotgun (WGS) entry which is preliminary data.</text>
</comment>
<dbReference type="AlphaFoldDB" id="A0A9Q1DI49"/>
<protein>
    <submittedName>
        <fullName evidence="2">Uncharacterized protein</fullName>
    </submittedName>
</protein>
<proteinExistence type="predicted"/>
<evidence type="ECO:0000313" key="2">
    <source>
        <dbReference type="EMBL" id="KAJ8271329.1"/>
    </source>
</evidence>
<keyword evidence="3" id="KW-1185">Reference proteome</keyword>
<evidence type="ECO:0000313" key="3">
    <source>
        <dbReference type="Proteomes" id="UP001152803"/>
    </source>
</evidence>
<reference evidence="2" key="1">
    <citation type="journal article" date="2023" name="Science">
        <title>Genome structures resolve the early diversification of teleost fishes.</title>
        <authorList>
            <person name="Parey E."/>
            <person name="Louis A."/>
            <person name="Montfort J."/>
            <person name="Bouchez O."/>
            <person name="Roques C."/>
            <person name="Iampietro C."/>
            <person name="Lluch J."/>
            <person name="Castinel A."/>
            <person name="Donnadieu C."/>
            <person name="Desvignes T."/>
            <person name="Floi Bucao C."/>
            <person name="Jouanno E."/>
            <person name="Wen M."/>
            <person name="Mejri S."/>
            <person name="Dirks R."/>
            <person name="Jansen H."/>
            <person name="Henkel C."/>
            <person name="Chen W.J."/>
            <person name="Zahm M."/>
            <person name="Cabau C."/>
            <person name="Klopp C."/>
            <person name="Thompson A.W."/>
            <person name="Robinson-Rechavi M."/>
            <person name="Braasch I."/>
            <person name="Lecointre G."/>
            <person name="Bobe J."/>
            <person name="Postlethwait J.H."/>
            <person name="Berthelot C."/>
            <person name="Roest Crollius H."/>
            <person name="Guiguen Y."/>
        </authorList>
    </citation>
    <scope>NUCLEOTIDE SEQUENCE</scope>
    <source>
        <strain evidence="2">Concon-B</strain>
    </source>
</reference>
<sequence>MAEQRHGTLGLLDGEYARDHSIEDRELQAIKARVLEMEEEAAGGAGRPGATAHLQPPGWAVLHNDTRGENRC</sequence>
<accession>A0A9Q1DI49</accession>
<dbReference type="Proteomes" id="UP001152803">
    <property type="component" value="Unassembled WGS sequence"/>
</dbReference>
<gene>
    <name evidence="2" type="ORF">COCON_G00101880</name>
</gene>
<evidence type="ECO:0000256" key="1">
    <source>
        <dbReference type="SAM" id="MobiDB-lite"/>
    </source>
</evidence>
<dbReference type="EMBL" id="JAFJMO010000007">
    <property type="protein sequence ID" value="KAJ8271329.1"/>
    <property type="molecule type" value="Genomic_DNA"/>
</dbReference>